<dbReference type="InterPro" id="IPR038765">
    <property type="entry name" value="Papain-like_cys_pep_sf"/>
</dbReference>
<gene>
    <name evidence="7" type="ORF">I9W82_000066</name>
</gene>
<comment type="caution">
    <text evidence="7">The sequence shown here is derived from an EMBL/GenBank/DDBJ whole genome shotgun (WGS) entry which is preliminary data.</text>
</comment>
<keyword evidence="3" id="KW-0378">Hydrolase</keyword>
<evidence type="ECO:0000313" key="8">
    <source>
        <dbReference type="Proteomes" id="UP000669133"/>
    </source>
</evidence>
<dbReference type="GO" id="GO:0005634">
    <property type="term" value="C:nucleus"/>
    <property type="evidence" value="ECO:0007669"/>
    <property type="project" value="TreeGrafter"/>
</dbReference>
<dbReference type="Proteomes" id="UP000669133">
    <property type="component" value="Unassembled WGS sequence"/>
</dbReference>
<dbReference type="RefSeq" id="XP_067550092.1">
    <property type="nucleotide sequence ID" value="XM_067695048.1"/>
</dbReference>
<reference evidence="7 8" key="1">
    <citation type="submission" date="2020-12" db="EMBL/GenBank/DDBJ databases">
        <title>Effect of drift, selection, and recombination on the evolution of hybrid genomes in Candida yeast pathogens.</title>
        <authorList>
            <person name="Mixao V."/>
            <person name="Ksiezopolska E."/>
            <person name="Saus E."/>
            <person name="Boekhout T."/>
            <person name="Gacser A."/>
            <person name="Gabaldon T."/>
        </authorList>
    </citation>
    <scope>NUCLEOTIDE SEQUENCE [LARGE SCALE GENOMIC DNA]</scope>
    <source>
        <strain evidence="7 8">BP57</strain>
    </source>
</reference>
<proteinExistence type="inferred from homology"/>
<feature type="domain" description="Ubiquitin-like protease family profile" evidence="6">
    <location>
        <begin position="321"/>
        <end position="481"/>
    </location>
</feature>
<dbReference type="PROSITE" id="PS50600">
    <property type="entry name" value="ULP_PROTEASE"/>
    <property type="match status" value="1"/>
</dbReference>
<comment type="similarity">
    <text evidence="1">Belongs to the peptidase C48 family.</text>
</comment>
<keyword evidence="2" id="KW-0645">Protease</keyword>
<dbReference type="InterPro" id="IPR003653">
    <property type="entry name" value="Peptidase_C48_C"/>
</dbReference>
<dbReference type="Pfam" id="PF02902">
    <property type="entry name" value="Peptidase_C48"/>
    <property type="match status" value="1"/>
</dbReference>
<evidence type="ECO:0000256" key="2">
    <source>
        <dbReference type="ARBA" id="ARBA00022670"/>
    </source>
</evidence>
<evidence type="ECO:0000256" key="1">
    <source>
        <dbReference type="ARBA" id="ARBA00005234"/>
    </source>
</evidence>
<dbReference type="EMBL" id="JAEOAQ010000001">
    <property type="protein sequence ID" value="KAG5420976.1"/>
    <property type="molecule type" value="Genomic_DNA"/>
</dbReference>
<dbReference type="PANTHER" id="PTHR12606:SF141">
    <property type="entry name" value="GH15225P-RELATED"/>
    <property type="match status" value="1"/>
</dbReference>
<evidence type="ECO:0000313" key="7">
    <source>
        <dbReference type="EMBL" id="KAG5420976.1"/>
    </source>
</evidence>
<feature type="compositionally biased region" description="Low complexity" evidence="5">
    <location>
        <begin position="200"/>
        <end position="209"/>
    </location>
</feature>
<sequence>MFNNPILNHERIYIQDDLSYNFTNQRSTKGKVNKRTTDGDDGLGSRFWSIINRMLHQIATFIFSYFIQRRNIELPDTNGEAQPVQEKQNQQVSDDSDIEILGEKIASHKYHPITNDYHLINTQRNYQNNSILDDSFRDQVGNSTTTSHYNNNTSQILRDLALKRLKASREQHQQDHQQYGTDLSIASPLDSSSNNHQLVSSRQNNSQSRTSFKASQHHHDLFNFEQKTDYQQSILNFYIPPKPVSITSYSLVDDLIANFKKIDRISDSYKRQQLKTQDLITAKRLASTTKKIEPLNESQLLKVNQAWKSNPRSICITQYSIDITFADLQTLRDGRWLNDNIIDFYSNMVMEKNPKVFIWTTHFYSNLASRGYSGVARWAKRKKIDLFTMDKVIVPINISNTHWALAVINNITKAITYYDSLNFSQSGNPEALENLQMYMDNEAQRLDRDAIKYTLIPYIDAPQQQNGSDCGVFTCIAARYLALNQEFNYSQNDMKVIRRRMTLEIMNDELL</sequence>
<accession>A0A8H7ZKR4</accession>
<dbReference type="Gene3D" id="1.10.418.20">
    <property type="match status" value="1"/>
</dbReference>
<dbReference type="AlphaFoldDB" id="A0A8H7ZKR4"/>
<dbReference type="GO" id="GO:0016929">
    <property type="term" value="F:deSUMOylase activity"/>
    <property type="evidence" value="ECO:0007669"/>
    <property type="project" value="TreeGrafter"/>
</dbReference>
<dbReference type="PANTHER" id="PTHR12606">
    <property type="entry name" value="SENTRIN/SUMO-SPECIFIC PROTEASE"/>
    <property type="match status" value="1"/>
</dbReference>
<organism evidence="7 8">
    <name type="scientific">Candida metapsilosis</name>
    <dbReference type="NCBI Taxonomy" id="273372"/>
    <lineage>
        <taxon>Eukaryota</taxon>
        <taxon>Fungi</taxon>
        <taxon>Dikarya</taxon>
        <taxon>Ascomycota</taxon>
        <taxon>Saccharomycotina</taxon>
        <taxon>Pichiomycetes</taxon>
        <taxon>Debaryomycetaceae</taxon>
        <taxon>Candida/Lodderomyces clade</taxon>
        <taxon>Candida</taxon>
    </lineage>
</organism>
<dbReference type="GO" id="GO:0016926">
    <property type="term" value="P:protein desumoylation"/>
    <property type="evidence" value="ECO:0007669"/>
    <property type="project" value="TreeGrafter"/>
</dbReference>
<evidence type="ECO:0000256" key="5">
    <source>
        <dbReference type="SAM" id="MobiDB-lite"/>
    </source>
</evidence>
<dbReference type="FunFam" id="3.30.310.130:FF:000008">
    <property type="entry name" value="Ubiquitin-like-specific protease 1"/>
    <property type="match status" value="1"/>
</dbReference>
<feature type="compositionally biased region" description="Polar residues" evidence="5">
    <location>
        <begin position="189"/>
        <end position="199"/>
    </location>
</feature>
<keyword evidence="8" id="KW-1185">Reference proteome</keyword>
<protein>
    <recommendedName>
        <fullName evidence="6">Ubiquitin-like protease family profile domain-containing protein</fullName>
    </recommendedName>
</protein>
<evidence type="ECO:0000259" key="6">
    <source>
        <dbReference type="PROSITE" id="PS50600"/>
    </source>
</evidence>
<feature type="region of interest" description="Disordered" evidence="5">
    <location>
        <begin position="166"/>
        <end position="214"/>
    </location>
</feature>
<keyword evidence="4" id="KW-0788">Thiol protease</keyword>
<dbReference type="SUPFAM" id="SSF54001">
    <property type="entry name" value="Cysteine proteinases"/>
    <property type="match status" value="1"/>
</dbReference>
<evidence type="ECO:0000256" key="3">
    <source>
        <dbReference type="ARBA" id="ARBA00022801"/>
    </source>
</evidence>
<evidence type="ECO:0000256" key="4">
    <source>
        <dbReference type="ARBA" id="ARBA00022807"/>
    </source>
</evidence>
<dbReference type="GO" id="GO:0006508">
    <property type="term" value="P:proteolysis"/>
    <property type="evidence" value="ECO:0007669"/>
    <property type="project" value="UniProtKB-KW"/>
</dbReference>
<dbReference type="GeneID" id="93648695"/>
<dbReference type="OrthoDB" id="1939479at2759"/>
<name>A0A8H7ZKR4_9ASCO</name>
<dbReference type="Gene3D" id="3.30.310.130">
    <property type="entry name" value="Ubiquitin-related"/>
    <property type="match status" value="1"/>
</dbReference>